<protein>
    <submittedName>
        <fullName evidence="1">Uncharacterized protein</fullName>
    </submittedName>
</protein>
<dbReference type="AlphaFoldDB" id="A0A0S7BLY7"/>
<dbReference type="Proteomes" id="UP000055060">
    <property type="component" value="Unassembled WGS sequence"/>
</dbReference>
<dbReference type="RefSeq" id="WP_075074701.1">
    <property type="nucleotide sequence ID" value="NZ_DF967972.1"/>
</dbReference>
<reference evidence="1" key="1">
    <citation type="submission" date="2015-07" db="EMBL/GenBank/DDBJ databases">
        <title>Draft Genome Sequences of Anaerolinea thermolimosa IMO-1, Bellilinea caldifistulae GOMI-1, Leptolinea tardivitalis YMTK-2, Levilinea saccharolytica KIBI-1,Longilinea arvoryzae KOME-1, Previously Described as Members of the Anaerolineaceae (Chloroflexi).</title>
        <authorList>
            <person name="Sekiguchi Y."/>
            <person name="Ohashi A."/>
            <person name="Matsuura N."/>
            <person name="Tourlousse M.D."/>
        </authorList>
    </citation>
    <scope>NUCLEOTIDE SEQUENCE [LARGE SCALE GENOMIC DNA]</scope>
    <source>
        <strain evidence="1">KOME-1</strain>
    </source>
</reference>
<dbReference type="STRING" id="360412.LARV_03316"/>
<evidence type="ECO:0000313" key="1">
    <source>
        <dbReference type="EMBL" id="GAP15526.1"/>
    </source>
</evidence>
<evidence type="ECO:0000313" key="2">
    <source>
        <dbReference type="Proteomes" id="UP000055060"/>
    </source>
</evidence>
<name>A0A0S7BLY7_9CHLR</name>
<keyword evidence="2" id="KW-1185">Reference proteome</keyword>
<sequence length="210" mass="23715">MDLQMTATLAETLDRCNLAFFEGQPLTALERYELVREIAANLEREETDGLRLFTGEHVRTRFAMNAITCEESARAMILLDSPTVDGVMALEEARQRLVGKCFTDGCTLGECAQAAVGWLRYLAVTDFADTQRRLEAGLKMVNGLRDGLGRWKGLPFYYTLLMLSEQDSPDARRELRYAASTCERLLSMQAPDDVYGQRRRAVLERVLCLC</sequence>
<dbReference type="OrthoDB" id="192719at2"/>
<proteinExistence type="predicted"/>
<accession>A0A0S7BLY7</accession>
<organism evidence="1">
    <name type="scientific">Longilinea arvoryzae</name>
    <dbReference type="NCBI Taxonomy" id="360412"/>
    <lineage>
        <taxon>Bacteria</taxon>
        <taxon>Bacillati</taxon>
        <taxon>Chloroflexota</taxon>
        <taxon>Anaerolineae</taxon>
        <taxon>Anaerolineales</taxon>
        <taxon>Anaerolineaceae</taxon>
        <taxon>Longilinea</taxon>
    </lineage>
</organism>
<dbReference type="EMBL" id="DF967972">
    <property type="protein sequence ID" value="GAP15526.1"/>
    <property type="molecule type" value="Genomic_DNA"/>
</dbReference>
<gene>
    <name evidence="1" type="ORF">LARV_03316</name>
</gene>